<protein>
    <submittedName>
        <fullName evidence="1">Uncharacterized protein</fullName>
    </submittedName>
</protein>
<sequence length="47" mass="5231">MTYGAYDRKVTSGTRCPTYTVYRPPRIAHMGGITSTMRLHPGTRGNT</sequence>
<dbReference type="KEGG" id="sge:DWG14_04336"/>
<evidence type="ECO:0000313" key="2">
    <source>
        <dbReference type="Proteomes" id="UP000265765"/>
    </source>
</evidence>
<dbReference type="EMBL" id="CP032427">
    <property type="protein sequence ID" value="AYC40089.1"/>
    <property type="molecule type" value="Genomic_DNA"/>
</dbReference>
<dbReference type="AlphaFoldDB" id="A0AAI8KZJ2"/>
<proteinExistence type="predicted"/>
<reference evidence="1 2" key="1">
    <citation type="submission" date="2018-09" db="EMBL/GenBank/DDBJ databases">
        <title>Production of Trimethoprim by Streptomyces sp. 3E-1.</title>
        <authorList>
            <person name="Kang H.J."/>
            <person name="Kim S.B."/>
        </authorList>
    </citation>
    <scope>NUCLEOTIDE SEQUENCE [LARGE SCALE GENOMIC DNA]</scope>
    <source>
        <strain evidence="1 2">3E-1</strain>
    </source>
</reference>
<organism evidence="1 2">
    <name type="scientific">Streptomyces griseorubiginosus</name>
    <dbReference type="NCBI Taxonomy" id="67304"/>
    <lineage>
        <taxon>Bacteria</taxon>
        <taxon>Bacillati</taxon>
        <taxon>Actinomycetota</taxon>
        <taxon>Actinomycetes</taxon>
        <taxon>Kitasatosporales</taxon>
        <taxon>Streptomycetaceae</taxon>
        <taxon>Streptomyces</taxon>
    </lineage>
</organism>
<evidence type="ECO:0000313" key="1">
    <source>
        <dbReference type="EMBL" id="AYC40089.1"/>
    </source>
</evidence>
<dbReference type="Proteomes" id="UP000265765">
    <property type="component" value="Chromosome"/>
</dbReference>
<accession>A0AAI8KZJ2</accession>
<name>A0AAI8KZJ2_9ACTN</name>
<gene>
    <name evidence="1" type="ORF">DWG14_04336</name>
</gene>